<reference evidence="3" key="1">
    <citation type="submission" date="2016-06" db="EMBL/GenBank/DDBJ databases">
        <authorList>
            <person name="Varghese N."/>
        </authorList>
    </citation>
    <scope>NUCLEOTIDE SEQUENCE [LARGE SCALE GENOMIC DNA]</scope>
    <source>
        <strain evidence="3">DSM 46123</strain>
    </source>
</reference>
<proteinExistence type="predicted"/>
<sequence length="246" mass="26007">MPASRPATPCASTPPIEYPTSRNSPAPAACRTAAHRLSISVSQSRGSRSPGPKPGSCTAVVRRLAGRAAANRANWCGPDPARNDGRHTRVGAVPSEISTLTGAGPSDAVVAGAVAGGVAQPPHRARQVVRVGGGTQHRGERPGPTCRFRPAESGPEVVGQPVQRRVFHERAGRQVEPGRPGQPPVQVHRAHRVEAEFEQWAVAGNRRPRRVPEHAGGLAGDERRHRRPVRQRGGRYGAVLGRAVPS</sequence>
<feature type="compositionally biased region" description="Low complexity" evidence="1">
    <location>
        <begin position="36"/>
        <end position="58"/>
    </location>
</feature>
<evidence type="ECO:0000313" key="2">
    <source>
        <dbReference type="EMBL" id="SCL18417.1"/>
    </source>
</evidence>
<keyword evidence="3" id="KW-1185">Reference proteome</keyword>
<accession>A0A1C6RN12</accession>
<dbReference type="AlphaFoldDB" id="A0A1C6RN12"/>
<dbReference type="EMBL" id="FMHU01000001">
    <property type="protein sequence ID" value="SCL18417.1"/>
    <property type="molecule type" value="Genomic_DNA"/>
</dbReference>
<feature type="region of interest" description="Disordered" evidence="1">
    <location>
        <begin position="204"/>
        <end position="246"/>
    </location>
</feature>
<evidence type="ECO:0000313" key="3">
    <source>
        <dbReference type="Proteomes" id="UP000198906"/>
    </source>
</evidence>
<feature type="region of interest" description="Disordered" evidence="1">
    <location>
        <begin position="1"/>
        <end position="58"/>
    </location>
</feature>
<evidence type="ECO:0000256" key="1">
    <source>
        <dbReference type="SAM" id="MobiDB-lite"/>
    </source>
</evidence>
<feature type="region of interest" description="Disordered" evidence="1">
    <location>
        <begin position="130"/>
        <end position="158"/>
    </location>
</feature>
<gene>
    <name evidence="2" type="ORF">GA0074694_2346</name>
</gene>
<protein>
    <submittedName>
        <fullName evidence="2">Uncharacterized protein</fullName>
    </submittedName>
</protein>
<name>A0A1C6RN12_9ACTN</name>
<feature type="compositionally biased region" description="Basic residues" evidence="1">
    <location>
        <begin position="224"/>
        <end position="233"/>
    </location>
</feature>
<organism evidence="2 3">
    <name type="scientific">Micromonospora inyonensis</name>
    <dbReference type="NCBI Taxonomy" id="47866"/>
    <lineage>
        <taxon>Bacteria</taxon>
        <taxon>Bacillati</taxon>
        <taxon>Actinomycetota</taxon>
        <taxon>Actinomycetes</taxon>
        <taxon>Micromonosporales</taxon>
        <taxon>Micromonosporaceae</taxon>
        <taxon>Micromonospora</taxon>
    </lineage>
</organism>
<dbReference type="Proteomes" id="UP000198906">
    <property type="component" value="Unassembled WGS sequence"/>
</dbReference>